<gene>
    <name evidence="1" type="ORF">Tci_858947</name>
</gene>
<accession>A0A699RPF7</accession>
<reference evidence="1" key="1">
    <citation type="journal article" date="2019" name="Sci. Rep.">
        <title>Draft genome of Tanacetum cinerariifolium, the natural source of mosquito coil.</title>
        <authorList>
            <person name="Yamashiro T."/>
            <person name="Shiraishi A."/>
            <person name="Satake H."/>
            <person name="Nakayama K."/>
        </authorList>
    </citation>
    <scope>NUCLEOTIDE SEQUENCE</scope>
</reference>
<protein>
    <submittedName>
        <fullName evidence="1">Uncharacterized protein</fullName>
    </submittedName>
</protein>
<dbReference type="AlphaFoldDB" id="A0A699RPF7"/>
<comment type="caution">
    <text evidence="1">The sequence shown here is derived from an EMBL/GenBank/DDBJ whole genome shotgun (WGS) entry which is preliminary data.</text>
</comment>
<name>A0A699RPF7_TANCI</name>
<organism evidence="1">
    <name type="scientific">Tanacetum cinerariifolium</name>
    <name type="common">Dalmatian daisy</name>
    <name type="synonym">Chrysanthemum cinerariifolium</name>
    <dbReference type="NCBI Taxonomy" id="118510"/>
    <lineage>
        <taxon>Eukaryota</taxon>
        <taxon>Viridiplantae</taxon>
        <taxon>Streptophyta</taxon>
        <taxon>Embryophyta</taxon>
        <taxon>Tracheophyta</taxon>
        <taxon>Spermatophyta</taxon>
        <taxon>Magnoliopsida</taxon>
        <taxon>eudicotyledons</taxon>
        <taxon>Gunneridae</taxon>
        <taxon>Pentapetalae</taxon>
        <taxon>asterids</taxon>
        <taxon>campanulids</taxon>
        <taxon>Asterales</taxon>
        <taxon>Asteraceae</taxon>
        <taxon>Asteroideae</taxon>
        <taxon>Anthemideae</taxon>
        <taxon>Anthemidinae</taxon>
        <taxon>Tanacetum</taxon>
    </lineage>
</organism>
<proteinExistence type="predicted"/>
<dbReference type="EMBL" id="BKCJ011107978">
    <property type="protein sequence ID" value="GFC86977.1"/>
    <property type="molecule type" value="Genomic_DNA"/>
</dbReference>
<sequence length="98" mass="10258">MTRSEELLILLQLRPSSTFKEETTSAFVGSTIAAGDPIPTVTSVSVASSIPAATPIAAGVSTTADDPEAEFKRYLRQASDDDEPAKPVSFALVSDITT</sequence>
<evidence type="ECO:0000313" key="1">
    <source>
        <dbReference type="EMBL" id="GFC86977.1"/>
    </source>
</evidence>